<dbReference type="AlphaFoldDB" id="A0A382V2K5"/>
<sequence length="219" mass="25233">MLEHIPTDTAEDLRKQVQQFRDRSHPSSPADDVNALLALFPRVNTRNGYILDYMVETSTAGVELPIRPFARPADDDSWMPFYEGEVPMRDELVEQLYKYLDYGQTLAGAFEYAYFIIEMWSLRVSRYAAEWLESTPIFTEAGFDEALTKARKVSDLRRPDDYTPTVRTDEDGSGRVRFLVYTAMGWERIYYLESRITDDGYVDQQAGEIVADMGTGLIF</sequence>
<evidence type="ECO:0000313" key="1">
    <source>
        <dbReference type="EMBL" id="SVD40657.1"/>
    </source>
</evidence>
<gene>
    <name evidence="1" type="ORF">METZ01_LOCUS393511</name>
</gene>
<proteinExistence type="predicted"/>
<name>A0A382V2K5_9ZZZZ</name>
<dbReference type="EMBL" id="UINC01148648">
    <property type="protein sequence ID" value="SVD40657.1"/>
    <property type="molecule type" value="Genomic_DNA"/>
</dbReference>
<accession>A0A382V2K5</accession>
<organism evidence="1">
    <name type="scientific">marine metagenome</name>
    <dbReference type="NCBI Taxonomy" id="408172"/>
    <lineage>
        <taxon>unclassified sequences</taxon>
        <taxon>metagenomes</taxon>
        <taxon>ecological metagenomes</taxon>
    </lineage>
</organism>
<protein>
    <submittedName>
        <fullName evidence="1">Uncharacterized protein</fullName>
    </submittedName>
</protein>
<reference evidence="1" key="1">
    <citation type="submission" date="2018-05" db="EMBL/GenBank/DDBJ databases">
        <authorList>
            <person name="Lanie J.A."/>
            <person name="Ng W.-L."/>
            <person name="Kazmierczak K.M."/>
            <person name="Andrzejewski T.M."/>
            <person name="Davidsen T.M."/>
            <person name="Wayne K.J."/>
            <person name="Tettelin H."/>
            <person name="Glass J.I."/>
            <person name="Rusch D."/>
            <person name="Podicherti R."/>
            <person name="Tsui H.-C.T."/>
            <person name="Winkler M.E."/>
        </authorList>
    </citation>
    <scope>NUCLEOTIDE SEQUENCE</scope>
</reference>